<feature type="region of interest" description="Disordered" evidence="1">
    <location>
        <begin position="498"/>
        <end position="524"/>
    </location>
</feature>
<dbReference type="PANTHER" id="PTHR32305">
    <property type="match status" value="1"/>
</dbReference>
<name>A0A366H1M6_9BACT</name>
<feature type="region of interest" description="Disordered" evidence="1">
    <location>
        <begin position="316"/>
        <end position="340"/>
    </location>
</feature>
<feature type="compositionally biased region" description="Basic and acidic residues" evidence="1">
    <location>
        <begin position="324"/>
        <end position="334"/>
    </location>
</feature>
<keyword evidence="3" id="KW-1185">Reference proteome</keyword>
<reference evidence="2 3" key="1">
    <citation type="submission" date="2018-06" db="EMBL/GenBank/DDBJ databases">
        <title>Genomic Encyclopedia of Type Strains, Phase IV (KMG-IV): sequencing the most valuable type-strain genomes for metagenomic binning, comparative biology and taxonomic classification.</title>
        <authorList>
            <person name="Goeker M."/>
        </authorList>
    </citation>
    <scope>NUCLEOTIDE SEQUENCE [LARGE SCALE GENOMIC DNA]</scope>
    <source>
        <strain evidence="2 3">DSM 25532</strain>
    </source>
</reference>
<dbReference type="InterPro" id="IPR050708">
    <property type="entry name" value="T6SS_VgrG/RHS"/>
</dbReference>
<evidence type="ECO:0000313" key="3">
    <source>
        <dbReference type="Proteomes" id="UP000253426"/>
    </source>
</evidence>
<dbReference type="NCBIfam" id="TIGR03696">
    <property type="entry name" value="Rhs_assc_core"/>
    <property type="match status" value="1"/>
</dbReference>
<sequence>MEGGRTTTWHYDLAGRAIALSLGNGQQQDNHYDAVGKLTARHLFNPNQTLIAIFQWQHDAVGNVTQQTERWLGDTTRNNALRTTTMAYDDVYRLLGETVTQSGEITKETLYTYDDASNRASKVEKENTVVVKDTSYTYNTANQLIAWSEENGTEVVQRSAVMTYDTRGNRASTAITTHDEEPTTATTTYTWTPQNMLSSVTLPDTSVHSYAYDYRVRRITRTEGSANPVAMTFSGGLSVAEFEVTDSQLNTLNSQPSVEYQRGPDMGGGVGGLLYSLRSGSAKFNLSNGRGDVVAQSDSTGAFTWTASYDAYGKRPVETGSNLDRQRANTKEEDPTGLNNEGWRMRELDTNVWMSRDPAGFVDGPNLYAYVRQNPWSKFDPNGLSGVDPVREISDGMRRAFDWVLDLGGEMADTGVKSVKDIYKLVDTRQPGTVVGDINKAGDEVLDWAGIKPGPISEERRVQREELRKDHPRFAGTLDLIDSTGGVGLGGGIGVPTPPRLPKLPFGKGTPKATSTGAPTESAGVPVDTSIYSVETALSEAMASSKAAGQPTFMYYQQATKAGPVDVTGWISVKDGLLVVDNIGVLPVSGEAILRGSVLKEMWQMHSSFMKAAKGSGLKGIRMTYERIGADRNGSTAKPKIVDKTIMFDEK</sequence>
<gene>
    <name evidence="2" type="ORF">DES53_1272</name>
</gene>
<evidence type="ECO:0000313" key="2">
    <source>
        <dbReference type="EMBL" id="RBP35122.1"/>
    </source>
</evidence>
<accession>A0A366H1M6</accession>
<dbReference type="PANTHER" id="PTHR32305:SF15">
    <property type="entry name" value="PROTEIN RHSA-RELATED"/>
    <property type="match status" value="1"/>
</dbReference>
<protein>
    <submittedName>
        <fullName evidence="2">RHS repeat-associated protein</fullName>
    </submittedName>
</protein>
<dbReference type="InterPro" id="IPR022385">
    <property type="entry name" value="Rhs_assc_core"/>
</dbReference>
<dbReference type="Proteomes" id="UP000253426">
    <property type="component" value="Unassembled WGS sequence"/>
</dbReference>
<dbReference type="EMBL" id="QNRR01000027">
    <property type="protein sequence ID" value="RBP35122.1"/>
    <property type="molecule type" value="Genomic_DNA"/>
</dbReference>
<comment type="caution">
    <text evidence="2">The sequence shown here is derived from an EMBL/GenBank/DDBJ whole genome shotgun (WGS) entry which is preliminary data.</text>
</comment>
<dbReference type="AlphaFoldDB" id="A0A366H1M6"/>
<organism evidence="2 3">
    <name type="scientific">Roseimicrobium gellanilyticum</name>
    <dbReference type="NCBI Taxonomy" id="748857"/>
    <lineage>
        <taxon>Bacteria</taxon>
        <taxon>Pseudomonadati</taxon>
        <taxon>Verrucomicrobiota</taxon>
        <taxon>Verrucomicrobiia</taxon>
        <taxon>Verrucomicrobiales</taxon>
        <taxon>Verrucomicrobiaceae</taxon>
        <taxon>Roseimicrobium</taxon>
    </lineage>
</organism>
<dbReference type="Gene3D" id="2.180.10.10">
    <property type="entry name" value="RHS repeat-associated core"/>
    <property type="match status" value="1"/>
</dbReference>
<evidence type="ECO:0000256" key="1">
    <source>
        <dbReference type="SAM" id="MobiDB-lite"/>
    </source>
</evidence>
<proteinExistence type="predicted"/>